<evidence type="ECO:0000313" key="2">
    <source>
        <dbReference type="EMBL" id="SFV62438.1"/>
    </source>
</evidence>
<dbReference type="PROSITE" id="PS50076">
    <property type="entry name" value="DNAJ_2"/>
    <property type="match status" value="1"/>
</dbReference>
<sequence length="96" mass="11327">MIKKSPYEILGLEGDFEFKDIKKAYRKAIREYSPDTNPEQFALISDAYDFLTNEEYFIKGVEDNIFVLNVSLETEESKKIDNSIYLKRIFEVPFNI</sequence>
<proteinExistence type="predicted"/>
<dbReference type="SUPFAM" id="SSF46565">
    <property type="entry name" value="Chaperone J-domain"/>
    <property type="match status" value="1"/>
</dbReference>
<feature type="domain" description="J" evidence="1">
    <location>
        <begin position="5"/>
        <end position="66"/>
    </location>
</feature>
<dbReference type="Pfam" id="PF00226">
    <property type="entry name" value="DnaJ"/>
    <property type="match status" value="1"/>
</dbReference>
<dbReference type="InterPro" id="IPR036869">
    <property type="entry name" value="J_dom_sf"/>
</dbReference>
<dbReference type="AlphaFoldDB" id="A0A1W1C9C0"/>
<protein>
    <recommendedName>
        <fullName evidence="1">J domain-containing protein</fullName>
    </recommendedName>
</protein>
<dbReference type="CDD" id="cd06257">
    <property type="entry name" value="DnaJ"/>
    <property type="match status" value="1"/>
</dbReference>
<evidence type="ECO:0000259" key="1">
    <source>
        <dbReference type="PROSITE" id="PS50076"/>
    </source>
</evidence>
<gene>
    <name evidence="2" type="ORF">MNB_SV-14-1436</name>
</gene>
<organism evidence="2">
    <name type="scientific">hydrothermal vent metagenome</name>
    <dbReference type="NCBI Taxonomy" id="652676"/>
    <lineage>
        <taxon>unclassified sequences</taxon>
        <taxon>metagenomes</taxon>
        <taxon>ecological metagenomes</taxon>
    </lineage>
</organism>
<dbReference type="SMART" id="SM00271">
    <property type="entry name" value="DnaJ"/>
    <property type="match status" value="1"/>
</dbReference>
<accession>A0A1W1C9C0</accession>
<dbReference type="InterPro" id="IPR001623">
    <property type="entry name" value="DnaJ_domain"/>
</dbReference>
<name>A0A1W1C9C0_9ZZZZ</name>
<dbReference type="EMBL" id="FPHN01000143">
    <property type="protein sequence ID" value="SFV62438.1"/>
    <property type="molecule type" value="Genomic_DNA"/>
</dbReference>
<reference evidence="2" key="1">
    <citation type="submission" date="2016-10" db="EMBL/GenBank/DDBJ databases">
        <authorList>
            <person name="de Groot N.N."/>
        </authorList>
    </citation>
    <scope>NUCLEOTIDE SEQUENCE</scope>
</reference>
<dbReference type="Gene3D" id="1.10.287.110">
    <property type="entry name" value="DnaJ domain"/>
    <property type="match status" value="1"/>
</dbReference>
<dbReference type="PRINTS" id="PR00625">
    <property type="entry name" value="JDOMAIN"/>
</dbReference>